<accession>A0A835I7K4</accession>
<gene>
    <name evidence="1" type="ORF">IFM89_036498</name>
</gene>
<evidence type="ECO:0000313" key="1">
    <source>
        <dbReference type="EMBL" id="KAF9611854.1"/>
    </source>
</evidence>
<dbReference type="OrthoDB" id="41532at2759"/>
<keyword evidence="2" id="KW-1185">Reference proteome</keyword>
<proteinExistence type="predicted"/>
<protein>
    <recommendedName>
        <fullName evidence="3">N-acetyltransferase domain-containing protein</fullName>
    </recommendedName>
</protein>
<comment type="caution">
    <text evidence="1">The sequence shown here is derived from an EMBL/GenBank/DDBJ whole genome shotgun (WGS) entry which is preliminary data.</text>
</comment>
<dbReference type="AlphaFoldDB" id="A0A835I7K4"/>
<name>A0A835I7K4_9MAGN</name>
<sequence length="99" mass="11404">MAVHEIMELTQKSKKYEEIIEEMVRVERKVFPKHESLATSFKEELRKKNCGVLYSQMDGEVLVGYVMYSWPSSLAASITKLAGDNQIMSQRSLPQAHIR</sequence>
<dbReference type="Proteomes" id="UP000631114">
    <property type="component" value="Unassembled WGS sequence"/>
</dbReference>
<reference evidence="1 2" key="1">
    <citation type="submission" date="2020-10" db="EMBL/GenBank/DDBJ databases">
        <title>The Coptis chinensis genome and diversification of protoberbering-type alkaloids.</title>
        <authorList>
            <person name="Wang B."/>
            <person name="Shu S."/>
            <person name="Song C."/>
            <person name="Liu Y."/>
        </authorList>
    </citation>
    <scope>NUCLEOTIDE SEQUENCE [LARGE SCALE GENOMIC DNA]</scope>
    <source>
        <strain evidence="1">HL-2020</strain>
        <tissue evidence="1">Leaf</tissue>
    </source>
</reference>
<dbReference type="PANTHER" id="PTHR47542">
    <property type="entry name" value="ACYL-COA N-ACYLTRANSFERASES (NAT) SUPERFAMILY PROTEIN"/>
    <property type="match status" value="1"/>
</dbReference>
<dbReference type="PANTHER" id="PTHR47542:SF2">
    <property type="entry name" value="ACYL-COA N-ACYLTRANSFERASES (NAT) SUPERFAMILY PROTEIN"/>
    <property type="match status" value="1"/>
</dbReference>
<dbReference type="EMBL" id="JADFTS010000004">
    <property type="protein sequence ID" value="KAF9611854.1"/>
    <property type="molecule type" value="Genomic_DNA"/>
</dbReference>
<evidence type="ECO:0000313" key="2">
    <source>
        <dbReference type="Proteomes" id="UP000631114"/>
    </source>
</evidence>
<evidence type="ECO:0008006" key="3">
    <source>
        <dbReference type="Google" id="ProtNLM"/>
    </source>
</evidence>
<organism evidence="1 2">
    <name type="scientific">Coptis chinensis</name>
    <dbReference type="NCBI Taxonomy" id="261450"/>
    <lineage>
        <taxon>Eukaryota</taxon>
        <taxon>Viridiplantae</taxon>
        <taxon>Streptophyta</taxon>
        <taxon>Embryophyta</taxon>
        <taxon>Tracheophyta</taxon>
        <taxon>Spermatophyta</taxon>
        <taxon>Magnoliopsida</taxon>
        <taxon>Ranunculales</taxon>
        <taxon>Ranunculaceae</taxon>
        <taxon>Coptidoideae</taxon>
        <taxon>Coptis</taxon>
    </lineage>
</organism>